<dbReference type="Gene3D" id="3.40.640.10">
    <property type="entry name" value="Type I PLP-dependent aspartate aminotransferase-like (Major domain)"/>
    <property type="match status" value="1"/>
</dbReference>
<dbReference type="EC" id="2.6.1.18" evidence="7"/>
<comment type="cofactor">
    <cofactor evidence="1">
        <name>pyridoxal 5'-phosphate</name>
        <dbReference type="ChEBI" id="CHEBI:597326"/>
    </cofactor>
</comment>
<dbReference type="eggNOG" id="COG0161">
    <property type="taxonomic scope" value="Bacteria"/>
</dbReference>
<keyword evidence="4 7" id="KW-0808">Transferase</keyword>
<dbReference type="EMBL" id="AVCI01000045">
    <property type="protein sequence ID" value="KFN41112.1"/>
    <property type="molecule type" value="Genomic_DNA"/>
</dbReference>
<evidence type="ECO:0000313" key="7">
    <source>
        <dbReference type="EMBL" id="KFN41112.1"/>
    </source>
</evidence>
<dbReference type="PANTHER" id="PTHR42684">
    <property type="entry name" value="ADENOSYLMETHIONINE-8-AMINO-7-OXONONANOATE AMINOTRANSFERASE"/>
    <property type="match status" value="1"/>
</dbReference>
<evidence type="ECO:0000256" key="6">
    <source>
        <dbReference type="RuleBase" id="RU003560"/>
    </source>
</evidence>
<name>A0A091APP4_9GAMM</name>
<dbReference type="AlphaFoldDB" id="A0A091APP4"/>
<sequence>MSMNSADSPSAHAALGDAYEAQARSAPERLDAFWMPFTANRQFKQHSRLLASARDMHYTTVDGRQVLDGVAGLWCCNAGHGRTRIIEAVSRQIATLDFAPTFQMGHPLPFVLAERLAAIAPDPLKHVFFTNSGSESVDTALKIALAYHRARGEGQRTRLIGREKGYHGVGFGGMSVGGMVNNRKFFGPMLPGVDHLRHTLDISRNAFSRGLPKHGAELADDLERLVQLHDASTIAAVIVEPVSGSAGVVLPPEGYLKRLREICDKHGILLIFDEVITGYGRVGNAFAAQRFGVTPDMITTAKGLTNGSVPMGAVFVSNAIHDAFMQGPEGVIDLFHGYTYSGHPLACAAALATLDTYAEEKLFDKALDIGAFWEESIHALRDLPHVIDIRNFGLIGAIELAPREGKPGSRAFDVFTKCFHDKDLLIRTTGDVVALSPPLILDKSHIGQIFGRLAEAIRETA</sequence>
<gene>
    <name evidence="7" type="ORF">N789_04295</name>
</gene>
<dbReference type="Pfam" id="PF00202">
    <property type="entry name" value="Aminotran_3"/>
    <property type="match status" value="1"/>
</dbReference>
<dbReference type="CDD" id="cd00610">
    <property type="entry name" value="OAT_like"/>
    <property type="match status" value="1"/>
</dbReference>
<evidence type="ECO:0000256" key="1">
    <source>
        <dbReference type="ARBA" id="ARBA00001933"/>
    </source>
</evidence>
<evidence type="ECO:0000313" key="8">
    <source>
        <dbReference type="Proteomes" id="UP000029385"/>
    </source>
</evidence>
<keyword evidence="8" id="KW-1185">Reference proteome</keyword>
<proteinExistence type="inferred from homology"/>
<evidence type="ECO:0000256" key="3">
    <source>
        <dbReference type="ARBA" id="ARBA00022576"/>
    </source>
</evidence>
<keyword evidence="3 7" id="KW-0032">Aminotransferase</keyword>
<accession>A0A091APP4</accession>
<dbReference type="GO" id="GO:0009102">
    <property type="term" value="P:biotin biosynthetic process"/>
    <property type="evidence" value="ECO:0007669"/>
    <property type="project" value="TreeGrafter"/>
</dbReference>
<keyword evidence="5 6" id="KW-0663">Pyridoxal phosphate</keyword>
<dbReference type="InterPro" id="IPR015422">
    <property type="entry name" value="PyrdxlP-dep_Trfase_small"/>
</dbReference>
<dbReference type="PROSITE" id="PS00600">
    <property type="entry name" value="AA_TRANSFER_CLASS_3"/>
    <property type="match status" value="1"/>
</dbReference>
<dbReference type="InterPro" id="IPR049704">
    <property type="entry name" value="Aminotrans_3_PPA_site"/>
</dbReference>
<dbReference type="RefSeq" id="WP_022967807.1">
    <property type="nucleotide sequence ID" value="NZ_ATVD01000001.1"/>
</dbReference>
<comment type="caution">
    <text evidence="7">The sequence shown here is derived from an EMBL/GenBank/DDBJ whole genome shotgun (WGS) entry which is preliminary data.</text>
</comment>
<evidence type="ECO:0000256" key="4">
    <source>
        <dbReference type="ARBA" id="ARBA00022679"/>
    </source>
</evidence>
<dbReference type="InterPro" id="IPR015424">
    <property type="entry name" value="PyrdxlP-dep_Trfase"/>
</dbReference>
<dbReference type="GO" id="GO:0016223">
    <property type="term" value="F:beta-alanine:pyruvate transaminase activity"/>
    <property type="evidence" value="ECO:0007669"/>
    <property type="project" value="UniProtKB-EC"/>
</dbReference>
<keyword evidence="7" id="KW-0670">Pyruvate</keyword>
<dbReference type="InterPro" id="IPR005814">
    <property type="entry name" value="Aminotrans_3"/>
</dbReference>
<evidence type="ECO:0000256" key="2">
    <source>
        <dbReference type="ARBA" id="ARBA00008954"/>
    </source>
</evidence>
<dbReference type="STRING" id="1121015.GCA_000420545_00132"/>
<reference evidence="7 8" key="1">
    <citation type="submission" date="2013-09" db="EMBL/GenBank/DDBJ databases">
        <title>Genome sequencing of Arenimonas oryziterrae.</title>
        <authorList>
            <person name="Chen F."/>
            <person name="Wang G."/>
        </authorList>
    </citation>
    <scope>NUCLEOTIDE SEQUENCE [LARGE SCALE GENOMIC DNA]</scope>
    <source>
        <strain evidence="7 8">YC6267</strain>
    </source>
</reference>
<dbReference type="Gene3D" id="3.90.1150.10">
    <property type="entry name" value="Aspartate Aminotransferase, domain 1"/>
    <property type="match status" value="1"/>
</dbReference>
<dbReference type="FunFam" id="3.40.640.10:FF:000014">
    <property type="entry name" value="Adenosylmethionine-8-amino-7-oxononanoate aminotransferase, probable"/>
    <property type="match status" value="1"/>
</dbReference>
<dbReference type="GO" id="GO:0030170">
    <property type="term" value="F:pyridoxal phosphate binding"/>
    <property type="evidence" value="ECO:0007669"/>
    <property type="project" value="InterPro"/>
</dbReference>
<dbReference type="InterPro" id="IPR015421">
    <property type="entry name" value="PyrdxlP-dep_Trfase_major"/>
</dbReference>
<comment type="similarity">
    <text evidence="2 6">Belongs to the class-III pyridoxal-phosphate-dependent aminotransferase family.</text>
</comment>
<dbReference type="SUPFAM" id="SSF53383">
    <property type="entry name" value="PLP-dependent transferases"/>
    <property type="match status" value="1"/>
</dbReference>
<dbReference type="Proteomes" id="UP000029385">
    <property type="component" value="Unassembled WGS sequence"/>
</dbReference>
<protein>
    <submittedName>
        <fullName evidence="7">Omega amino acid--pyruvate aminotransferase</fullName>
        <ecNumber evidence="7">2.6.1.18</ecNumber>
    </submittedName>
</protein>
<dbReference type="PATRIC" id="fig|1121015.4.peg.2541"/>
<evidence type="ECO:0000256" key="5">
    <source>
        <dbReference type="ARBA" id="ARBA00022898"/>
    </source>
</evidence>
<organism evidence="7 8">
    <name type="scientific">Arenimonas oryziterrae DSM 21050 = YC6267</name>
    <dbReference type="NCBI Taxonomy" id="1121015"/>
    <lineage>
        <taxon>Bacteria</taxon>
        <taxon>Pseudomonadati</taxon>
        <taxon>Pseudomonadota</taxon>
        <taxon>Gammaproteobacteria</taxon>
        <taxon>Lysobacterales</taxon>
        <taxon>Lysobacteraceae</taxon>
        <taxon>Arenimonas</taxon>
    </lineage>
</organism>
<dbReference type="PANTHER" id="PTHR42684:SF1">
    <property type="entry name" value="BETA-ALANINE--PYRUVATE AMINOTRANSFERASE"/>
    <property type="match status" value="1"/>
</dbReference>
<dbReference type="GO" id="GO:0004015">
    <property type="term" value="F:adenosylmethionine-8-amino-7-oxononanoate transaminase activity"/>
    <property type="evidence" value="ECO:0007669"/>
    <property type="project" value="TreeGrafter"/>
</dbReference>